<evidence type="ECO:0000256" key="2">
    <source>
        <dbReference type="ARBA" id="ARBA00007066"/>
    </source>
</evidence>
<accession>A0ABD2J7Q1</accession>
<gene>
    <name evidence="14" type="ORF">niasHT_037740</name>
</gene>
<sequence>MRFLGTTLKIVGGLCVPLTFFDVIAYPTSVIGSSMEPTLLPGDFVLVNRLSVGSPSVGDIFCFCSPFDPKTTHIKRVVALGGQTAENKREQKVVVSLNHIWVHADNVTLTGVLDSRHYGEVNCGLLKGKAVCVIWPPKRWKSLGAS</sequence>
<dbReference type="GO" id="GO:0005743">
    <property type="term" value="C:mitochondrial inner membrane"/>
    <property type="evidence" value="ECO:0007669"/>
    <property type="project" value="UniProtKB-SubCell"/>
</dbReference>
<keyword evidence="5" id="KW-0812">Transmembrane</keyword>
<dbReference type="InterPro" id="IPR000223">
    <property type="entry name" value="Pept_S26A_signal_pept_1"/>
</dbReference>
<dbReference type="AlphaFoldDB" id="A0ABD2J7Q1"/>
<dbReference type="Gene3D" id="2.10.109.10">
    <property type="entry name" value="Umud Fragment, subunit A"/>
    <property type="match status" value="1"/>
</dbReference>
<proteinExistence type="inferred from homology"/>
<evidence type="ECO:0000256" key="10">
    <source>
        <dbReference type="ARBA" id="ARBA00023136"/>
    </source>
</evidence>
<dbReference type="Proteomes" id="UP001620626">
    <property type="component" value="Unassembled WGS sequence"/>
</dbReference>
<evidence type="ECO:0000256" key="1">
    <source>
        <dbReference type="ARBA" id="ARBA00004434"/>
    </source>
</evidence>
<dbReference type="EC" id="3.4.21.-" evidence="12"/>
<evidence type="ECO:0000256" key="8">
    <source>
        <dbReference type="ARBA" id="ARBA00022989"/>
    </source>
</evidence>
<keyword evidence="15" id="KW-1185">Reference proteome</keyword>
<keyword evidence="9 12" id="KW-0496">Mitochondrion</keyword>
<dbReference type="InterPro" id="IPR036286">
    <property type="entry name" value="LexA/Signal_pep-like_sf"/>
</dbReference>
<name>A0ABD2J7Q1_9BILA</name>
<keyword evidence="6 12" id="KW-0999">Mitochondrion inner membrane</keyword>
<evidence type="ECO:0000256" key="11">
    <source>
        <dbReference type="PIRSR" id="PIRSR600223-1"/>
    </source>
</evidence>
<dbReference type="GO" id="GO:0006508">
    <property type="term" value="P:proteolysis"/>
    <property type="evidence" value="ECO:0007669"/>
    <property type="project" value="UniProtKB-KW"/>
</dbReference>
<evidence type="ECO:0000256" key="12">
    <source>
        <dbReference type="RuleBase" id="RU362041"/>
    </source>
</evidence>
<dbReference type="EMBL" id="JBICBT010001037">
    <property type="protein sequence ID" value="KAL3086614.1"/>
    <property type="molecule type" value="Genomic_DNA"/>
</dbReference>
<evidence type="ECO:0000259" key="13">
    <source>
        <dbReference type="Pfam" id="PF10502"/>
    </source>
</evidence>
<dbReference type="PRINTS" id="PR00727">
    <property type="entry name" value="LEADERPTASE"/>
</dbReference>
<keyword evidence="10" id="KW-0472">Membrane</keyword>
<protein>
    <recommendedName>
        <fullName evidence="12">Mitochondrial inner membrane protease subunit</fullName>
        <ecNumber evidence="12">3.4.21.-</ecNumber>
    </recommendedName>
</protein>
<dbReference type="InterPro" id="IPR019756">
    <property type="entry name" value="Pept_S26A_signal_pept_1_Ser-AS"/>
</dbReference>
<dbReference type="NCBIfam" id="TIGR02227">
    <property type="entry name" value="sigpep_I_bact"/>
    <property type="match status" value="1"/>
</dbReference>
<comment type="subunit">
    <text evidence="3">Heterodimer of 2 subunits, IMMPL1 and IMMPL2.</text>
</comment>
<reference evidence="14 15" key="1">
    <citation type="submission" date="2024-10" db="EMBL/GenBank/DDBJ databases">
        <authorList>
            <person name="Kim D."/>
        </authorList>
    </citation>
    <scope>NUCLEOTIDE SEQUENCE [LARGE SCALE GENOMIC DNA]</scope>
    <source>
        <strain evidence="14">BH-2024</strain>
    </source>
</reference>
<dbReference type="GO" id="GO:0008233">
    <property type="term" value="F:peptidase activity"/>
    <property type="evidence" value="ECO:0007669"/>
    <property type="project" value="UniProtKB-KW"/>
</dbReference>
<dbReference type="PANTHER" id="PTHR46041:SF2">
    <property type="entry name" value="MITOCHONDRIAL INNER MEMBRANE PROTEASE SUBUNIT 2"/>
    <property type="match status" value="1"/>
</dbReference>
<evidence type="ECO:0000256" key="4">
    <source>
        <dbReference type="ARBA" id="ARBA00022670"/>
    </source>
</evidence>
<evidence type="ECO:0000256" key="3">
    <source>
        <dbReference type="ARBA" id="ARBA00011805"/>
    </source>
</evidence>
<dbReference type="PANTHER" id="PTHR46041">
    <property type="entry name" value="MITOCHONDRIAL INNER MEMBRANE PROTEASE SUBUNIT 2"/>
    <property type="match status" value="1"/>
</dbReference>
<evidence type="ECO:0000256" key="6">
    <source>
        <dbReference type="ARBA" id="ARBA00022792"/>
    </source>
</evidence>
<keyword evidence="4 12" id="KW-0645">Protease</keyword>
<comment type="similarity">
    <text evidence="2">Belongs to the peptidase S26 family. IMP2 subfamily.</text>
</comment>
<comment type="caution">
    <text evidence="14">The sequence shown here is derived from an EMBL/GenBank/DDBJ whole genome shotgun (WGS) entry which is preliminary data.</text>
</comment>
<evidence type="ECO:0000313" key="15">
    <source>
        <dbReference type="Proteomes" id="UP001620626"/>
    </source>
</evidence>
<evidence type="ECO:0000256" key="7">
    <source>
        <dbReference type="ARBA" id="ARBA00022801"/>
    </source>
</evidence>
<feature type="domain" description="Peptidase S26" evidence="13">
    <location>
        <begin position="13"/>
        <end position="94"/>
    </location>
</feature>
<dbReference type="InterPro" id="IPR019533">
    <property type="entry name" value="Peptidase_S26"/>
</dbReference>
<evidence type="ECO:0000313" key="14">
    <source>
        <dbReference type="EMBL" id="KAL3086614.1"/>
    </source>
</evidence>
<dbReference type="SUPFAM" id="SSF51306">
    <property type="entry name" value="LexA/Signal peptidase"/>
    <property type="match status" value="1"/>
</dbReference>
<keyword evidence="7 12" id="KW-0378">Hydrolase</keyword>
<dbReference type="CDD" id="cd06530">
    <property type="entry name" value="S26_SPase_I"/>
    <property type="match status" value="1"/>
</dbReference>
<evidence type="ECO:0000256" key="5">
    <source>
        <dbReference type="ARBA" id="ARBA00022692"/>
    </source>
</evidence>
<comment type="subcellular location">
    <subcellularLocation>
        <location evidence="1">Mitochondrion inner membrane</location>
        <topology evidence="1">Single-pass membrane protein</topology>
    </subcellularLocation>
</comment>
<dbReference type="PROSITE" id="PS00501">
    <property type="entry name" value="SPASE_I_1"/>
    <property type="match status" value="1"/>
</dbReference>
<keyword evidence="8" id="KW-1133">Transmembrane helix</keyword>
<dbReference type="Pfam" id="PF10502">
    <property type="entry name" value="Peptidase_S26"/>
    <property type="match status" value="1"/>
</dbReference>
<evidence type="ECO:0000256" key="9">
    <source>
        <dbReference type="ARBA" id="ARBA00023128"/>
    </source>
</evidence>
<feature type="active site" evidence="11">
    <location>
        <position position="34"/>
    </location>
</feature>
<dbReference type="InterPro" id="IPR037730">
    <property type="entry name" value="IMP2"/>
</dbReference>
<organism evidence="14 15">
    <name type="scientific">Heterodera trifolii</name>
    <dbReference type="NCBI Taxonomy" id="157864"/>
    <lineage>
        <taxon>Eukaryota</taxon>
        <taxon>Metazoa</taxon>
        <taxon>Ecdysozoa</taxon>
        <taxon>Nematoda</taxon>
        <taxon>Chromadorea</taxon>
        <taxon>Rhabditida</taxon>
        <taxon>Tylenchina</taxon>
        <taxon>Tylenchomorpha</taxon>
        <taxon>Tylenchoidea</taxon>
        <taxon>Heteroderidae</taxon>
        <taxon>Heteroderinae</taxon>
        <taxon>Heterodera</taxon>
    </lineage>
</organism>
<feature type="active site" evidence="11">
    <location>
        <position position="75"/>
    </location>
</feature>